<dbReference type="Proteomes" id="UP000625527">
    <property type="component" value="Unassembled WGS sequence"/>
</dbReference>
<comment type="caution">
    <text evidence="2">The sequence shown here is derived from an EMBL/GenBank/DDBJ whole genome shotgun (WGS) entry which is preliminary data.</text>
</comment>
<dbReference type="PANTHER" id="PTHR44013:SF1">
    <property type="entry name" value="ZINC-TYPE ALCOHOL DEHYDROGENASE-LIKE PROTEIN C16A3.02C"/>
    <property type="match status" value="1"/>
</dbReference>
<dbReference type="SMART" id="SM00829">
    <property type="entry name" value="PKS_ER"/>
    <property type="match status" value="1"/>
</dbReference>
<reference evidence="2 3" key="1">
    <citation type="submission" date="2020-10" db="EMBL/GenBank/DDBJ databases">
        <title>Myceligenerans pegani sp. nov., an endophytic actinomycete isolated from Peganum harmala L. in Xinjiang, China.</title>
        <authorList>
            <person name="Xin L."/>
        </authorList>
    </citation>
    <scope>NUCLEOTIDE SEQUENCE [LARGE SCALE GENOMIC DNA]</scope>
    <source>
        <strain evidence="2 3">TRM65318</strain>
    </source>
</reference>
<dbReference type="InterPro" id="IPR002364">
    <property type="entry name" value="Quin_OxRdtase/zeta-crystal_CS"/>
</dbReference>
<feature type="domain" description="Enoyl reductase (ER)" evidence="1">
    <location>
        <begin position="10"/>
        <end position="313"/>
    </location>
</feature>
<dbReference type="InterPro" id="IPR036291">
    <property type="entry name" value="NAD(P)-bd_dom_sf"/>
</dbReference>
<dbReference type="Gene3D" id="3.40.50.720">
    <property type="entry name" value="NAD(P)-binding Rossmann-like Domain"/>
    <property type="match status" value="1"/>
</dbReference>
<evidence type="ECO:0000313" key="3">
    <source>
        <dbReference type="Proteomes" id="UP000625527"/>
    </source>
</evidence>
<evidence type="ECO:0000313" key="2">
    <source>
        <dbReference type="EMBL" id="MBE1878265.1"/>
    </source>
</evidence>
<dbReference type="InterPro" id="IPR020843">
    <property type="entry name" value="ER"/>
</dbReference>
<evidence type="ECO:0000259" key="1">
    <source>
        <dbReference type="SMART" id="SM00829"/>
    </source>
</evidence>
<protein>
    <submittedName>
        <fullName evidence="2">NAD(P)-dependent alcohol dehydrogenase</fullName>
    </submittedName>
</protein>
<dbReference type="PROSITE" id="PS01162">
    <property type="entry name" value="QOR_ZETA_CRYSTAL"/>
    <property type="match status" value="1"/>
</dbReference>
<dbReference type="InterPro" id="IPR011032">
    <property type="entry name" value="GroES-like_sf"/>
</dbReference>
<dbReference type="EMBL" id="JADAQT010000108">
    <property type="protein sequence ID" value="MBE1878265.1"/>
    <property type="molecule type" value="Genomic_DNA"/>
</dbReference>
<dbReference type="PANTHER" id="PTHR44013">
    <property type="entry name" value="ZINC-TYPE ALCOHOL DEHYDROGENASE-LIKE PROTEIN C16A3.02C"/>
    <property type="match status" value="1"/>
</dbReference>
<dbReference type="SUPFAM" id="SSF51735">
    <property type="entry name" value="NAD(P)-binding Rossmann-fold domains"/>
    <property type="match status" value="1"/>
</dbReference>
<keyword evidence="3" id="KW-1185">Reference proteome</keyword>
<name>A0ABR9N3M7_9MICO</name>
<dbReference type="CDD" id="cd08267">
    <property type="entry name" value="MDR1"/>
    <property type="match status" value="1"/>
</dbReference>
<dbReference type="InterPro" id="IPR052733">
    <property type="entry name" value="Chloroplast_QOR"/>
</dbReference>
<gene>
    <name evidence="2" type="ORF">IHE71_21455</name>
</gene>
<sequence>MHAVRFHAFGPPDVLQVERVPAPRPGRGEVLVAVAAASVGGGETSIRAGRMRWLLPARPPMGIGVDFAGEVLEVGDDVDRVVPGDAVWGLMPHLRFGSSAEQVVVPAVRLGLAPGSLTPVQAAALPVVGTTVLTALRDKAGLAAGERLLVRGGSGGVGSLAVQLGRHLGAHVTALAGARNLDWLTELGADEAFDHRATDTDDLGRFDVILDAVGVRWAPYLCLLRPGGRFLPLAVDPDRPIRAAVGVVWRKAVAPSRVLPFSNDPTPEVLDELAALVSGGALRPVVDSVLPMTQAVQAHRRVEVGGLRGKVVLTTR</sequence>
<proteinExistence type="predicted"/>
<accession>A0ABR9N3M7</accession>
<dbReference type="InterPro" id="IPR013154">
    <property type="entry name" value="ADH-like_N"/>
</dbReference>
<dbReference type="Pfam" id="PF13602">
    <property type="entry name" value="ADH_zinc_N_2"/>
    <property type="match status" value="1"/>
</dbReference>
<dbReference type="Pfam" id="PF08240">
    <property type="entry name" value="ADH_N"/>
    <property type="match status" value="1"/>
</dbReference>
<organism evidence="2 3">
    <name type="scientific">Myceligenerans pegani</name>
    <dbReference type="NCBI Taxonomy" id="2776917"/>
    <lineage>
        <taxon>Bacteria</taxon>
        <taxon>Bacillati</taxon>
        <taxon>Actinomycetota</taxon>
        <taxon>Actinomycetes</taxon>
        <taxon>Micrococcales</taxon>
        <taxon>Promicromonosporaceae</taxon>
        <taxon>Myceligenerans</taxon>
    </lineage>
</organism>
<dbReference type="SUPFAM" id="SSF50129">
    <property type="entry name" value="GroES-like"/>
    <property type="match status" value="1"/>
</dbReference>
<dbReference type="Gene3D" id="3.90.180.10">
    <property type="entry name" value="Medium-chain alcohol dehydrogenases, catalytic domain"/>
    <property type="match status" value="1"/>
</dbReference>